<organism evidence="6 7">
    <name type="scientific">Vibrio bivalvicida</name>
    <dbReference type="NCBI Taxonomy" id="1276888"/>
    <lineage>
        <taxon>Bacteria</taxon>
        <taxon>Pseudomonadati</taxon>
        <taxon>Pseudomonadota</taxon>
        <taxon>Gammaproteobacteria</taxon>
        <taxon>Vibrionales</taxon>
        <taxon>Vibrionaceae</taxon>
        <taxon>Vibrio</taxon>
        <taxon>Vibrio oreintalis group</taxon>
    </lineage>
</organism>
<dbReference type="GO" id="GO:0003700">
    <property type="term" value="F:DNA-binding transcription factor activity"/>
    <property type="evidence" value="ECO:0007669"/>
    <property type="project" value="InterPro"/>
</dbReference>
<reference evidence="6 7" key="1">
    <citation type="journal article" date="2016" name="Syst. Appl. Microbiol.">
        <title>Vibrio bivalvicida sp. nov., a novel larval pathogen for bivalve molluscs reared in a hatchery.</title>
        <authorList>
            <person name="Dubert J."/>
            <person name="Romalde J.L."/>
            <person name="Prado S."/>
            <person name="Barja J.L."/>
        </authorList>
    </citation>
    <scope>NUCLEOTIDE SEQUENCE [LARGE SCALE GENOMIC DNA]</scope>
    <source>
        <strain evidence="6 7">605</strain>
    </source>
</reference>
<sequence>MDWKHIQFDWNRARAFLVVAEEGSFSAAGRALNMSQPTLGRQIAAFEHELKLTLFERVGKKLVLTNSGQKLYQHVSQMAESANQMLLTALGQDESIAGKVSISLTELDAFFRFPPLVNQLKEYAPHVDIELIVSNQVSDLKRREADIAMRYKRPTDLDLIAKKIGHETVYLYGHKDLVKSFQDRSPNEVANVTIIGFDQEEYLRQHLKRSGWDLKHNPFTLVCNNQLVQWQLVLLTRSLILLPEHIARNNPDLRIAFKEHFQPFELDAWLVCHRELHTSKRVRIVFDFLAKHLSL</sequence>
<dbReference type="SUPFAM" id="SSF46785">
    <property type="entry name" value="Winged helix' DNA-binding domain"/>
    <property type="match status" value="1"/>
</dbReference>
<evidence type="ECO:0000256" key="4">
    <source>
        <dbReference type="ARBA" id="ARBA00023163"/>
    </source>
</evidence>
<dbReference type="InterPro" id="IPR000847">
    <property type="entry name" value="LysR_HTH_N"/>
</dbReference>
<dbReference type="InterPro" id="IPR005119">
    <property type="entry name" value="LysR_subst-bd"/>
</dbReference>
<dbReference type="InterPro" id="IPR036390">
    <property type="entry name" value="WH_DNA-bd_sf"/>
</dbReference>
<dbReference type="PROSITE" id="PS50931">
    <property type="entry name" value="HTH_LYSR"/>
    <property type="match status" value="1"/>
</dbReference>
<gene>
    <name evidence="6" type="ORF">APB76_15100</name>
</gene>
<comment type="caution">
    <text evidence="6">The sequence shown here is derived from an EMBL/GenBank/DDBJ whole genome shotgun (WGS) entry which is preliminary data.</text>
</comment>
<evidence type="ECO:0000256" key="2">
    <source>
        <dbReference type="ARBA" id="ARBA00023015"/>
    </source>
</evidence>
<evidence type="ECO:0000313" key="6">
    <source>
        <dbReference type="EMBL" id="OAJ93287.1"/>
    </source>
</evidence>
<keyword evidence="3" id="KW-0238">DNA-binding</keyword>
<evidence type="ECO:0000256" key="3">
    <source>
        <dbReference type="ARBA" id="ARBA00023125"/>
    </source>
</evidence>
<evidence type="ECO:0000256" key="1">
    <source>
        <dbReference type="ARBA" id="ARBA00009437"/>
    </source>
</evidence>
<dbReference type="EMBL" id="LLEI02000043">
    <property type="protein sequence ID" value="OAJ93287.1"/>
    <property type="molecule type" value="Genomic_DNA"/>
</dbReference>
<accession>A0A177XXG8</accession>
<comment type="similarity">
    <text evidence="1">Belongs to the LysR transcriptional regulatory family.</text>
</comment>
<dbReference type="Pfam" id="PF03466">
    <property type="entry name" value="LysR_substrate"/>
    <property type="match status" value="1"/>
</dbReference>
<name>A0A177XXG8_9VIBR</name>
<proteinExistence type="inferred from homology"/>
<feature type="domain" description="HTH lysR-type" evidence="5">
    <location>
        <begin position="8"/>
        <end position="65"/>
    </location>
</feature>
<evidence type="ECO:0000313" key="7">
    <source>
        <dbReference type="Proteomes" id="UP000078406"/>
    </source>
</evidence>
<evidence type="ECO:0000259" key="5">
    <source>
        <dbReference type="PROSITE" id="PS50931"/>
    </source>
</evidence>
<dbReference type="FunFam" id="1.10.10.10:FF:000001">
    <property type="entry name" value="LysR family transcriptional regulator"/>
    <property type="match status" value="1"/>
</dbReference>
<dbReference type="Gene3D" id="1.10.10.10">
    <property type="entry name" value="Winged helix-like DNA-binding domain superfamily/Winged helix DNA-binding domain"/>
    <property type="match status" value="1"/>
</dbReference>
<dbReference type="PANTHER" id="PTHR30537">
    <property type="entry name" value="HTH-TYPE TRANSCRIPTIONAL REGULATOR"/>
    <property type="match status" value="1"/>
</dbReference>
<dbReference type="RefSeq" id="WP_054961787.1">
    <property type="nucleotide sequence ID" value="NZ_LLEI02000043.1"/>
</dbReference>
<dbReference type="GO" id="GO:0006351">
    <property type="term" value="P:DNA-templated transcription"/>
    <property type="evidence" value="ECO:0007669"/>
    <property type="project" value="TreeGrafter"/>
</dbReference>
<dbReference type="AlphaFoldDB" id="A0A177XXG8"/>
<dbReference type="PANTHER" id="PTHR30537:SF3">
    <property type="entry name" value="TRANSCRIPTIONAL REGULATORY PROTEIN"/>
    <property type="match status" value="1"/>
</dbReference>
<protein>
    <submittedName>
        <fullName evidence="6">LysR family transcriptional regulator</fullName>
    </submittedName>
</protein>
<dbReference type="InterPro" id="IPR058163">
    <property type="entry name" value="LysR-type_TF_proteobact-type"/>
</dbReference>
<dbReference type="GO" id="GO:0043565">
    <property type="term" value="F:sequence-specific DNA binding"/>
    <property type="evidence" value="ECO:0007669"/>
    <property type="project" value="TreeGrafter"/>
</dbReference>
<dbReference type="InterPro" id="IPR036388">
    <property type="entry name" value="WH-like_DNA-bd_sf"/>
</dbReference>
<keyword evidence="4" id="KW-0804">Transcription</keyword>
<keyword evidence="2" id="KW-0805">Transcription regulation</keyword>
<dbReference type="PRINTS" id="PR00039">
    <property type="entry name" value="HTHLYSR"/>
</dbReference>
<dbReference type="Proteomes" id="UP000078406">
    <property type="component" value="Unassembled WGS sequence"/>
</dbReference>
<dbReference type="Gene3D" id="3.40.190.290">
    <property type="match status" value="1"/>
</dbReference>
<dbReference type="SUPFAM" id="SSF53850">
    <property type="entry name" value="Periplasmic binding protein-like II"/>
    <property type="match status" value="1"/>
</dbReference>
<dbReference type="Pfam" id="PF00126">
    <property type="entry name" value="HTH_1"/>
    <property type="match status" value="1"/>
</dbReference>